<dbReference type="PANTHER" id="PTHR21654">
    <property type="entry name" value="FI21293P1"/>
    <property type="match status" value="1"/>
</dbReference>
<accession>A0A4Y7LHB3</accession>
<dbReference type="Gene3D" id="1.10.10.60">
    <property type="entry name" value="Homeodomain-like"/>
    <property type="match status" value="2"/>
</dbReference>
<keyword evidence="4" id="KW-0238">DNA-binding</keyword>
<evidence type="ECO:0000256" key="1">
    <source>
        <dbReference type="ARBA" id="ARBA00004123"/>
    </source>
</evidence>
<keyword evidence="3" id="KW-0805">Transcription regulation</keyword>
<gene>
    <name evidence="9" type="ORF">C5167_046692</name>
</gene>
<dbReference type="OMA" id="GSHFPYN"/>
<name>A0A4Y7LHB3_PAPSO</name>
<sequence>MEMEDEYGIADLRQMIAGRSSFPAMNQQQSELVQFNRNLAAASTGVMPTRLGHEHYQEMLMFGGGGVHHHRVGVADHLHHNQNLCGGGGMMEFCAANDDSTTTTNSTTSNITINPNNSGVCVLEMMEGNVKGAVNNGVAGGGDNGGGNSRWPRQETLTLLEIRSSLDNKFKEANQKGPLWDEVARIMAEEHGYQRSGKKCREKFENLYKYYKKTKEGKSGRQDGKNYRFFRQLEALYGETTNSHQLSVSVSNTNFDGDIAGLSFQFMNNNSASTHSNQEGLLSHSHQTKFSDQSLSLSNSSDFDTSSSEDNNDEDITTFSFMENGENKNKLVKDNRCSKRGKKNWKAKIRDFVDSRMKKLMETQEAWLDKVLKTLEHKEQERILREEEWRRQETARLDQEHKFWAKEHARFEARDAVIMEAFQRMVGNELKVSSPDQELIATNFHEATENKNHNRTQAFRKIIVNGHNRWLEDEILNLIHLRTGMESRFRQCGYPEKSLWEDISSKMASLGYNRSAEICEEKWLTVNKYITKANVASNSTYKECSRNEGPYFQHLDSMHHNDYQGAFPKQDTYKQGPETEGVQLNDVPSPSNSTAGMSTAVQDSSFRFMMTHNDQGDNSWQNYGVKLYNKGSNQISKFISPLEEI</sequence>
<feature type="region of interest" description="Disordered" evidence="7">
    <location>
        <begin position="563"/>
        <end position="598"/>
    </location>
</feature>
<evidence type="ECO:0000256" key="3">
    <source>
        <dbReference type="ARBA" id="ARBA00023015"/>
    </source>
</evidence>
<dbReference type="GO" id="GO:0003677">
    <property type="term" value="F:DNA binding"/>
    <property type="evidence" value="ECO:0007669"/>
    <property type="project" value="UniProtKB-KW"/>
</dbReference>
<reference evidence="9 10" key="1">
    <citation type="journal article" date="2018" name="Science">
        <title>The opium poppy genome and morphinan production.</title>
        <authorList>
            <person name="Guo L."/>
            <person name="Winzer T."/>
            <person name="Yang X."/>
            <person name="Li Y."/>
            <person name="Ning Z."/>
            <person name="He Z."/>
            <person name="Teodor R."/>
            <person name="Lu Y."/>
            <person name="Bowser T.A."/>
            <person name="Graham I.A."/>
            <person name="Ye K."/>
        </authorList>
    </citation>
    <scope>NUCLEOTIDE SEQUENCE [LARGE SCALE GENOMIC DNA]</scope>
    <source>
        <strain evidence="10">cv. HN1</strain>
        <tissue evidence="9">Leaves</tissue>
    </source>
</reference>
<evidence type="ECO:0000256" key="7">
    <source>
        <dbReference type="SAM" id="MobiDB-lite"/>
    </source>
</evidence>
<evidence type="ECO:0000256" key="2">
    <source>
        <dbReference type="ARBA" id="ARBA00022737"/>
    </source>
</evidence>
<proteinExistence type="predicted"/>
<dbReference type="FunFam" id="1.10.10.60:FF:000061">
    <property type="entry name" value="Trihelix transcription factor GT-2"/>
    <property type="match status" value="1"/>
</dbReference>
<dbReference type="CDD" id="cd12203">
    <property type="entry name" value="GT1"/>
    <property type="match status" value="2"/>
</dbReference>
<dbReference type="EMBL" id="CM010725">
    <property type="protein sequence ID" value="RZC83908.1"/>
    <property type="molecule type" value="Genomic_DNA"/>
</dbReference>
<dbReference type="FunFam" id="1.10.10.60:FF:000342">
    <property type="entry name" value="trihelix transcription factor PTL-like"/>
    <property type="match status" value="1"/>
</dbReference>
<feature type="region of interest" description="Disordered" evidence="7">
    <location>
        <begin position="293"/>
        <end position="321"/>
    </location>
</feature>
<dbReference type="SMART" id="SM00717">
    <property type="entry name" value="SANT"/>
    <property type="match status" value="2"/>
</dbReference>
<protein>
    <recommendedName>
        <fullName evidence="8">Myb-like domain-containing protein</fullName>
    </recommendedName>
</protein>
<feature type="domain" description="Myb-like" evidence="8">
    <location>
        <begin position="149"/>
        <end position="208"/>
    </location>
</feature>
<evidence type="ECO:0000256" key="4">
    <source>
        <dbReference type="ARBA" id="ARBA00023125"/>
    </source>
</evidence>
<dbReference type="Gramene" id="RZC83908">
    <property type="protein sequence ID" value="RZC83908"/>
    <property type="gene ID" value="C5167_046692"/>
</dbReference>
<keyword evidence="2" id="KW-0677">Repeat</keyword>
<organism evidence="9 10">
    <name type="scientific">Papaver somniferum</name>
    <name type="common">Opium poppy</name>
    <dbReference type="NCBI Taxonomy" id="3469"/>
    <lineage>
        <taxon>Eukaryota</taxon>
        <taxon>Viridiplantae</taxon>
        <taxon>Streptophyta</taxon>
        <taxon>Embryophyta</taxon>
        <taxon>Tracheophyta</taxon>
        <taxon>Spermatophyta</taxon>
        <taxon>Magnoliopsida</taxon>
        <taxon>Ranunculales</taxon>
        <taxon>Papaveraceae</taxon>
        <taxon>Papaveroideae</taxon>
        <taxon>Papaver</taxon>
    </lineage>
</organism>
<evidence type="ECO:0000256" key="5">
    <source>
        <dbReference type="ARBA" id="ARBA00023163"/>
    </source>
</evidence>
<feature type="compositionally biased region" description="Polar residues" evidence="7">
    <location>
        <begin position="586"/>
        <end position="598"/>
    </location>
</feature>
<evidence type="ECO:0000313" key="10">
    <source>
        <dbReference type="Proteomes" id="UP000316621"/>
    </source>
</evidence>
<dbReference type="InterPro" id="IPR044822">
    <property type="entry name" value="Myb_DNA-bind_4"/>
</dbReference>
<dbReference type="STRING" id="3469.A0A4Y7LHB3"/>
<dbReference type="GO" id="GO:0006355">
    <property type="term" value="P:regulation of DNA-templated transcription"/>
    <property type="evidence" value="ECO:0007669"/>
    <property type="project" value="UniProtKB-ARBA"/>
</dbReference>
<dbReference type="OrthoDB" id="1919525at2759"/>
<evidence type="ECO:0000256" key="6">
    <source>
        <dbReference type="ARBA" id="ARBA00023242"/>
    </source>
</evidence>
<comment type="subcellular location">
    <subcellularLocation>
        <location evidence="1">Nucleus</location>
    </subcellularLocation>
</comment>
<evidence type="ECO:0000259" key="8">
    <source>
        <dbReference type="PROSITE" id="PS50090"/>
    </source>
</evidence>
<dbReference type="Proteomes" id="UP000316621">
    <property type="component" value="Chromosome 11"/>
</dbReference>
<dbReference type="PROSITE" id="PS50090">
    <property type="entry name" value="MYB_LIKE"/>
    <property type="match status" value="2"/>
</dbReference>
<feature type="compositionally biased region" description="Low complexity" evidence="7">
    <location>
        <begin position="293"/>
        <end position="309"/>
    </location>
</feature>
<dbReference type="GO" id="GO:0005634">
    <property type="term" value="C:nucleus"/>
    <property type="evidence" value="ECO:0007669"/>
    <property type="project" value="UniProtKB-SubCell"/>
</dbReference>
<dbReference type="PANTHER" id="PTHR21654:SF60">
    <property type="entry name" value="TRIHELIX TRANSCRIPTION FACTOR PTL"/>
    <property type="match status" value="1"/>
</dbReference>
<keyword evidence="10" id="KW-1185">Reference proteome</keyword>
<keyword evidence="5" id="KW-0804">Transcription</keyword>
<dbReference type="Pfam" id="PF13837">
    <property type="entry name" value="Myb_DNA-bind_4"/>
    <property type="match status" value="2"/>
</dbReference>
<keyword evidence="6" id="KW-0539">Nucleus</keyword>
<dbReference type="AlphaFoldDB" id="A0A4Y7LHB3"/>
<dbReference type="InterPro" id="IPR001005">
    <property type="entry name" value="SANT/Myb"/>
</dbReference>
<evidence type="ECO:0000313" key="9">
    <source>
        <dbReference type="EMBL" id="RZC83908.1"/>
    </source>
</evidence>
<feature type="domain" description="Myb-like" evidence="8">
    <location>
        <begin position="468"/>
        <end position="527"/>
    </location>
</feature>